<name>A0A158QAQ3_ENTVE</name>
<evidence type="ECO:0000256" key="4">
    <source>
        <dbReference type="ARBA" id="ARBA00022490"/>
    </source>
</evidence>
<dbReference type="SUPFAM" id="SSF53335">
    <property type="entry name" value="S-adenosyl-L-methionine-dependent methyltransferases"/>
    <property type="match status" value="1"/>
</dbReference>
<evidence type="ECO:0000256" key="9">
    <source>
        <dbReference type="ARBA" id="ARBA00038126"/>
    </source>
</evidence>
<dbReference type="OrthoDB" id="407325at2759"/>
<keyword evidence="4" id="KW-0963">Cytoplasm</keyword>
<comment type="subcellular location">
    <subcellularLocation>
        <location evidence="2">Cytoplasm</location>
    </subcellularLocation>
    <subcellularLocation>
        <location evidence="1">Nucleus</location>
    </subcellularLocation>
</comment>
<dbReference type="InterPro" id="IPR029063">
    <property type="entry name" value="SAM-dependent_MTases_sf"/>
</dbReference>
<keyword evidence="7" id="KW-0949">S-adenosyl-L-methionine</keyword>
<evidence type="ECO:0000256" key="8">
    <source>
        <dbReference type="ARBA" id="ARBA00023242"/>
    </source>
</evidence>
<evidence type="ECO:0000256" key="6">
    <source>
        <dbReference type="ARBA" id="ARBA00022679"/>
    </source>
</evidence>
<dbReference type="PANTHER" id="PTHR14614:SF39">
    <property type="entry name" value="HISTIDINE PROTEIN METHYLTRANSFERASE 1 HOMOLOG"/>
    <property type="match status" value="1"/>
</dbReference>
<reference evidence="12" key="1">
    <citation type="submission" date="2016-04" db="UniProtKB">
        <authorList>
            <consortium name="WormBaseParasite"/>
        </authorList>
    </citation>
    <scope>IDENTIFICATION</scope>
</reference>
<dbReference type="EMBL" id="UXUI01008301">
    <property type="protein sequence ID" value="VDD91135.1"/>
    <property type="molecule type" value="Genomic_DNA"/>
</dbReference>
<evidence type="ECO:0000313" key="10">
    <source>
        <dbReference type="EMBL" id="VDD91135.1"/>
    </source>
</evidence>
<protein>
    <recommendedName>
        <fullName evidence="3">protein-histidine N-methyltransferase</fullName>
        <ecNumber evidence="3">2.1.1.85</ecNumber>
    </recommendedName>
</protein>
<evidence type="ECO:0000256" key="1">
    <source>
        <dbReference type="ARBA" id="ARBA00004123"/>
    </source>
</evidence>
<dbReference type="Pfam" id="PF10294">
    <property type="entry name" value="Methyltransf_16"/>
    <property type="match status" value="1"/>
</dbReference>
<evidence type="ECO:0000256" key="3">
    <source>
        <dbReference type="ARBA" id="ARBA00012533"/>
    </source>
</evidence>
<dbReference type="STRING" id="51028.A0A158QAQ3"/>
<dbReference type="AlphaFoldDB" id="A0A158QAQ3"/>
<dbReference type="CDD" id="cd02440">
    <property type="entry name" value="AdoMet_MTases"/>
    <property type="match status" value="1"/>
</dbReference>
<sequence length="270" mass="30428">MKFVQLRVFRFQKFSDNTITMSRSSEDLEAVKLTSGRELFYISESAVERNLKKRGYKNSDELKNIAHSDLEQGIYEGGLKVWEGAIDLCDFIDSSPDEVICIDKSVLEIGCGAALPAILALQKGAKSAVVQDFNKSVIECFTKDNFVPNNVKVEKCDFYAGDWSDFQKHLEGRRFDIILSSETIYNEQLYERFHDLLDAALEPNGLVLIAAKLYYFGVGGNVPSFIEFVKSKGKFNSLILWTSDSTVPRKVIQLTRRDPADCVFAASLDQ</sequence>
<dbReference type="EC" id="2.1.1.85" evidence="3"/>
<keyword evidence="11" id="KW-1185">Reference proteome</keyword>
<dbReference type="InterPro" id="IPR019410">
    <property type="entry name" value="Methyltransf_16"/>
</dbReference>
<keyword evidence="6" id="KW-0808">Transferase</keyword>
<proteinExistence type="inferred from homology"/>
<keyword evidence="5" id="KW-0489">Methyltransferase</keyword>
<dbReference type="Proteomes" id="UP000274131">
    <property type="component" value="Unassembled WGS sequence"/>
</dbReference>
<dbReference type="GO" id="GO:0005737">
    <property type="term" value="C:cytoplasm"/>
    <property type="evidence" value="ECO:0007669"/>
    <property type="project" value="UniProtKB-SubCell"/>
</dbReference>
<dbReference type="Gene3D" id="3.40.50.150">
    <property type="entry name" value="Vaccinia Virus protein VP39"/>
    <property type="match status" value="1"/>
</dbReference>
<dbReference type="GO" id="GO:0032259">
    <property type="term" value="P:methylation"/>
    <property type="evidence" value="ECO:0007669"/>
    <property type="project" value="UniProtKB-KW"/>
</dbReference>
<accession>A0A158QAQ3</accession>
<comment type="similarity">
    <text evidence="9">Belongs to the methyltransferase superfamily. METTL18 family.</text>
</comment>
<dbReference type="GO" id="GO:0005634">
    <property type="term" value="C:nucleus"/>
    <property type="evidence" value="ECO:0007669"/>
    <property type="project" value="UniProtKB-SubCell"/>
</dbReference>
<dbReference type="PANTHER" id="PTHR14614">
    <property type="entry name" value="HEPATOCELLULAR CARCINOMA-ASSOCIATED ANTIGEN"/>
    <property type="match status" value="1"/>
</dbReference>
<evidence type="ECO:0000256" key="5">
    <source>
        <dbReference type="ARBA" id="ARBA00022603"/>
    </source>
</evidence>
<keyword evidence="8" id="KW-0539">Nucleus</keyword>
<evidence type="ECO:0000313" key="11">
    <source>
        <dbReference type="Proteomes" id="UP000274131"/>
    </source>
</evidence>
<dbReference type="WBParaSite" id="EVEC_0000627501-mRNA-1">
    <property type="protein sequence ID" value="EVEC_0000627501-mRNA-1"/>
    <property type="gene ID" value="EVEC_0000627501"/>
</dbReference>
<gene>
    <name evidence="10" type="ORF">EVEC_LOCUS5886</name>
</gene>
<organism evidence="12">
    <name type="scientific">Enterobius vermicularis</name>
    <name type="common">Human pinworm</name>
    <dbReference type="NCBI Taxonomy" id="51028"/>
    <lineage>
        <taxon>Eukaryota</taxon>
        <taxon>Metazoa</taxon>
        <taxon>Ecdysozoa</taxon>
        <taxon>Nematoda</taxon>
        <taxon>Chromadorea</taxon>
        <taxon>Rhabditida</taxon>
        <taxon>Spirurina</taxon>
        <taxon>Oxyuridomorpha</taxon>
        <taxon>Oxyuroidea</taxon>
        <taxon>Oxyuridae</taxon>
        <taxon>Enterobius</taxon>
    </lineage>
</organism>
<evidence type="ECO:0000256" key="7">
    <source>
        <dbReference type="ARBA" id="ARBA00022691"/>
    </source>
</evidence>
<evidence type="ECO:0000313" key="12">
    <source>
        <dbReference type="WBParaSite" id="EVEC_0000627501-mRNA-1"/>
    </source>
</evidence>
<evidence type="ECO:0000256" key="2">
    <source>
        <dbReference type="ARBA" id="ARBA00004496"/>
    </source>
</evidence>
<dbReference type="GO" id="GO:0018064">
    <property type="term" value="F:protein-L-histidine N-tele-methyltransferase activity"/>
    <property type="evidence" value="ECO:0007669"/>
    <property type="project" value="UniProtKB-EC"/>
</dbReference>
<reference evidence="10 11" key="2">
    <citation type="submission" date="2018-10" db="EMBL/GenBank/DDBJ databases">
        <authorList>
            <consortium name="Pathogen Informatics"/>
        </authorList>
    </citation>
    <scope>NUCLEOTIDE SEQUENCE [LARGE SCALE GENOMIC DNA]</scope>
</reference>